<evidence type="ECO:0000259" key="15">
    <source>
        <dbReference type="PROSITE" id="PS50011"/>
    </source>
</evidence>
<keyword evidence="19" id="KW-1185">Reference proteome</keyword>
<evidence type="ECO:0000256" key="2">
    <source>
        <dbReference type="ARBA" id="ARBA00006234"/>
    </source>
</evidence>
<dbReference type="InterPro" id="IPR017441">
    <property type="entry name" value="Protein_kinase_ATP_BS"/>
</dbReference>
<evidence type="ECO:0000256" key="4">
    <source>
        <dbReference type="ARBA" id="ARBA00022527"/>
    </source>
</evidence>
<evidence type="ECO:0000313" key="19">
    <source>
        <dbReference type="Proteomes" id="UP000233040"/>
    </source>
</evidence>
<dbReference type="PROSITE" id="PS50011">
    <property type="entry name" value="PROTEIN_KINASE_DOM"/>
    <property type="match status" value="1"/>
</dbReference>
<dbReference type="GO" id="GO:0005737">
    <property type="term" value="C:cytoplasm"/>
    <property type="evidence" value="ECO:0007669"/>
    <property type="project" value="TreeGrafter"/>
</dbReference>
<dbReference type="InterPro" id="IPR000719">
    <property type="entry name" value="Prot_kinase_dom"/>
</dbReference>
<dbReference type="SUPFAM" id="SSF56112">
    <property type="entry name" value="Protein kinase-like (PK-like)"/>
    <property type="match status" value="1"/>
</dbReference>
<feature type="compositionally biased region" description="Low complexity" evidence="14">
    <location>
        <begin position="295"/>
        <end position="306"/>
    </location>
</feature>
<gene>
    <name evidence="18" type="primary">MARK3</name>
</gene>
<evidence type="ECO:0000256" key="13">
    <source>
        <dbReference type="PROSITE-ProRule" id="PRU10141"/>
    </source>
</evidence>
<dbReference type="GO" id="GO:0005886">
    <property type="term" value="C:plasma membrane"/>
    <property type="evidence" value="ECO:0007669"/>
    <property type="project" value="TreeGrafter"/>
</dbReference>
<name>A0A2K5QYW1_CEBIM</name>
<dbReference type="PANTHER" id="PTHR24346:SF1">
    <property type="entry name" value="MAP_MICROTUBULE AFFINITY-REGULATING KINASE 3"/>
    <property type="match status" value="1"/>
</dbReference>
<evidence type="ECO:0000256" key="1">
    <source>
        <dbReference type="ARBA" id="ARBA00004316"/>
    </source>
</evidence>
<evidence type="ECO:0000256" key="12">
    <source>
        <dbReference type="ARBA" id="ARBA00048679"/>
    </source>
</evidence>
<feature type="domain" description="UBA" evidence="16">
    <location>
        <begin position="247"/>
        <end position="286"/>
    </location>
</feature>
<dbReference type="Gene3D" id="1.10.8.10">
    <property type="entry name" value="DNA helicase RuvA subunit, C-terminal domain"/>
    <property type="match status" value="1"/>
</dbReference>
<feature type="compositionally biased region" description="Basic and acidic residues" evidence="14">
    <location>
        <begin position="11"/>
        <end position="28"/>
    </location>
</feature>
<organism evidence="18 19">
    <name type="scientific">Cebus imitator</name>
    <name type="common">Panamanian white-faced capuchin</name>
    <name type="synonym">Cebus capucinus imitator</name>
    <dbReference type="NCBI Taxonomy" id="2715852"/>
    <lineage>
        <taxon>Eukaryota</taxon>
        <taxon>Metazoa</taxon>
        <taxon>Chordata</taxon>
        <taxon>Craniata</taxon>
        <taxon>Vertebrata</taxon>
        <taxon>Euteleostomi</taxon>
        <taxon>Mammalia</taxon>
        <taxon>Eutheria</taxon>
        <taxon>Euarchontoglires</taxon>
        <taxon>Primates</taxon>
        <taxon>Haplorrhini</taxon>
        <taxon>Platyrrhini</taxon>
        <taxon>Cebidae</taxon>
        <taxon>Cebinae</taxon>
        <taxon>Cebus</taxon>
    </lineage>
</organism>
<dbReference type="SUPFAM" id="SSF103243">
    <property type="entry name" value="KA1-like"/>
    <property type="match status" value="1"/>
</dbReference>
<dbReference type="PROSITE" id="PS50030">
    <property type="entry name" value="UBA"/>
    <property type="match status" value="1"/>
</dbReference>
<dbReference type="CDD" id="cd14407">
    <property type="entry name" value="UBA_MARK3_4"/>
    <property type="match status" value="1"/>
</dbReference>
<reference evidence="18" key="2">
    <citation type="submission" date="2025-09" db="UniProtKB">
        <authorList>
            <consortium name="Ensembl"/>
        </authorList>
    </citation>
    <scope>IDENTIFICATION</scope>
</reference>
<sequence length="659" mass="74066">MSTRTPLPTVNERDTENHTSHGDGRQEVTSRTSRSGARCRNSIASCADEQPHIGNYRLLKTIGKGNFAKVKLARHILTGREVAIKIIDKTQLNPTSLQKLFREVRIMKILNHPNIVKLFEVIETEKTLYLIMEYASGGEVFDYLVAHGRMKEKEARAKFRQIVSAVQYCHQKRIVHRDLKELRERVLRGKYRIPFYMSTDCENLLKRFLVLNPIKRGTLEQIMKDRWINAGHEEDELKPFVEPELDISDQKRIDIMVGMGYSQEEIQESLSKMKYDEITATYLLLGRKSSELDASDSSSSSNLSLAKVRPSSDLNNSTGQSPHHKVQRSVSSSQKQRRYSDHAGPAIPSVVAYPKRSQTSTADSDLKEDGISSRKSGGSSVGGKGIAPASPMLGNASNPNKADIPEHKKSSTVPSSNTASGGMTRRNTYVCSERTTADRHSVIQNGKENSTVPDQRTPVASTHSISSAATPDRIRFPRGTAIRSTFHGQPRERRTATYNGPPASPSLSHEATPLSHTRSRGSTNLFSKLTSKLTRRNMSFRFIKSRNVSTEQKDENKEAKPRSLRFTWSMKTTSSMDPGDMMREIRKVLDANNCDYEQRERFLLFCVHGDGHAESLVQWEMEVCKLPRLSLNGVRFKRISGTSIAFKNIASKIANELKL</sequence>
<comment type="catalytic activity">
    <reaction evidence="12">
        <text>L-seryl-[protein] + ATP = O-phospho-L-seryl-[protein] + ADP + H(+)</text>
        <dbReference type="Rhea" id="RHEA:17989"/>
        <dbReference type="Rhea" id="RHEA-COMP:9863"/>
        <dbReference type="Rhea" id="RHEA-COMP:11604"/>
        <dbReference type="ChEBI" id="CHEBI:15378"/>
        <dbReference type="ChEBI" id="CHEBI:29999"/>
        <dbReference type="ChEBI" id="CHEBI:30616"/>
        <dbReference type="ChEBI" id="CHEBI:83421"/>
        <dbReference type="ChEBI" id="CHEBI:456216"/>
        <dbReference type="EC" id="2.7.11.1"/>
    </reaction>
</comment>
<evidence type="ECO:0000313" key="18">
    <source>
        <dbReference type="Ensembl" id="ENSCCAP00000021086.1"/>
    </source>
</evidence>
<dbReference type="FunFam" id="1.10.510.10:FF:000571">
    <property type="entry name" value="Maternal embryonic leucine zipper kinase"/>
    <property type="match status" value="1"/>
</dbReference>
<dbReference type="Pfam" id="PF02149">
    <property type="entry name" value="KA1"/>
    <property type="match status" value="1"/>
</dbReference>
<dbReference type="Gene3D" id="1.10.510.10">
    <property type="entry name" value="Transferase(Phosphotransferase) domain 1"/>
    <property type="match status" value="2"/>
</dbReference>
<dbReference type="InterPro" id="IPR001772">
    <property type="entry name" value="KA1_dom"/>
</dbReference>
<evidence type="ECO:0000256" key="7">
    <source>
        <dbReference type="ARBA" id="ARBA00022741"/>
    </source>
</evidence>
<feature type="binding site" evidence="13">
    <location>
        <position position="85"/>
    </location>
    <ligand>
        <name>ATP</name>
        <dbReference type="ChEBI" id="CHEBI:30616"/>
    </ligand>
</feature>
<evidence type="ECO:0000256" key="9">
    <source>
        <dbReference type="ARBA" id="ARBA00022840"/>
    </source>
</evidence>
<evidence type="ECO:0000256" key="5">
    <source>
        <dbReference type="ARBA" id="ARBA00022553"/>
    </source>
</evidence>
<keyword evidence="6" id="KW-0808">Transferase</keyword>
<dbReference type="GO" id="GO:0042995">
    <property type="term" value="C:cell projection"/>
    <property type="evidence" value="ECO:0007669"/>
    <property type="project" value="UniProtKB-SubCell"/>
</dbReference>
<dbReference type="GO" id="GO:0035556">
    <property type="term" value="P:intracellular signal transduction"/>
    <property type="evidence" value="ECO:0007669"/>
    <property type="project" value="TreeGrafter"/>
</dbReference>
<dbReference type="Ensembl" id="ENSCCAT00000038577.1">
    <property type="protein sequence ID" value="ENSCCAP00000021086.1"/>
    <property type="gene ID" value="ENSCCAG00000027915.1"/>
</dbReference>
<feature type="region of interest" description="Disordered" evidence="14">
    <location>
        <begin position="291"/>
        <end position="522"/>
    </location>
</feature>
<feature type="domain" description="Protein kinase" evidence="15">
    <location>
        <begin position="56"/>
        <end position="350"/>
    </location>
</feature>
<feature type="compositionally biased region" description="Polar residues" evidence="14">
    <location>
        <begin position="312"/>
        <end position="321"/>
    </location>
</feature>
<reference evidence="18" key="1">
    <citation type="submission" date="2025-08" db="UniProtKB">
        <authorList>
            <consortium name="Ensembl"/>
        </authorList>
    </citation>
    <scope>IDENTIFICATION</scope>
</reference>
<feature type="region of interest" description="Disordered" evidence="14">
    <location>
        <begin position="1"/>
        <end position="36"/>
    </location>
</feature>
<dbReference type="SMART" id="SM00165">
    <property type="entry name" value="UBA"/>
    <property type="match status" value="1"/>
</dbReference>
<dbReference type="Pfam" id="PF00069">
    <property type="entry name" value="Pkinase"/>
    <property type="match status" value="1"/>
</dbReference>
<keyword evidence="4" id="KW-0723">Serine/threonine-protein kinase</keyword>
<evidence type="ECO:0000259" key="17">
    <source>
        <dbReference type="PROSITE" id="PS50032"/>
    </source>
</evidence>
<keyword evidence="5" id="KW-0597">Phosphoprotein</keyword>
<evidence type="ECO:0000256" key="8">
    <source>
        <dbReference type="ARBA" id="ARBA00022777"/>
    </source>
</evidence>
<dbReference type="InterPro" id="IPR028375">
    <property type="entry name" value="KA1/Ssp2_C"/>
</dbReference>
<evidence type="ECO:0000259" key="16">
    <source>
        <dbReference type="PROSITE" id="PS50030"/>
    </source>
</evidence>
<dbReference type="Pfam" id="PF00627">
    <property type="entry name" value="UBA"/>
    <property type="match status" value="1"/>
</dbReference>
<dbReference type="FunFam" id="1.10.8.10:FF:000005">
    <property type="entry name" value="Non-specific serine/threonine protein kinase"/>
    <property type="match status" value="1"/>
</dbReference>
<dbReference type="PANTHER" id="PTHR24346">
    <property type="entry name" value="MAP/MICROTUBULE AFFINITY-REGULATING KINASE"/>
    <property type="match status" value="1"/>
</dbReference>
<dbReference type="PROSITE" id="PS50032">
    <property type="entry name" value="KA1"/>
    <property type="match status" value="1"/>
</dbReference>
<keyword evidence="8" id="KW-0418">Kinase</keyword>
<evidence type="ECO:0000256" key="11">
    <source>
        <dbReference type="ARBA" id="ARBA00047899"/>
    </source>
</evidence>
<keyword evidence="7 13" id="KW-0547">Nucleotide-binding</keyword>
<dbReference type="GeneTree" id="ENSGT00940000154862"/>
<dbReference type="AlphaFoldDB" id="A0A2K5QYW1"/>
<dbReference type="CDD" id="cd12196">
    <property type="entry name" value="MARK1-3_C"/>
    <property type="match status" value="1"/>
</dbReference>
<protein>
    <recommendedName>
        <fullName evidence="3">non-specific serine/threonine protein kinase</fullName>
        <ecNumber evidence="3">2.7.11.1</ecNumber>
    </recommendedName>
</protein>
<evidence type="ECO:0000256" key="14">
    <source>
        <dbReference type="SAM" id="MobiDB-lite"/>
    </source>
</evidence>
<dbReference type="PROSITE" id="PS00107">
    <property type="entry name" value="PROTEIN_KINASE_ATP"/>
    <property type="match status" value="1"/>
</dbReference>
<comment type="similarity">
    <text evidence="2">Belongs to the protein kinase superfamily. CAMK Ser/Thr protein kinase family. SNF1 subfamily.</text>
</comment>
<keyword evidence="9 13" id="KW-0067">ATP-binding</keyword>
<dbReference type="GO" id="GO:0005524">
    <property type="term" value="F:ATP binding"/>
    <property type="evidence" value="ECO:0007669"/>
    <property type="project" value="UniProtKB-UniRule"/>
</dbReference>
<feature type="compositionally biased region" description="Polar residues" evidence="14">
    <location>
        <begin position="505"/>
        <end position="522"/>
    </location>
</feature>
<proteinExistence type="inferred from homology"/>
<dbReference type="Gene3D" id="3.30.200.20">
    <property type="entry name" value="Phosphorylase Kinase, domain 1"/>
    <property type="match status" value="1"/>
</dbReference>
<dbReference type="GO" id="GO:0000226">
    <property type="term" value="P:microtubule cytoskeleton organization"/>
    <property type="evidence" value="ECO:0007669"/>
    <property type="project" value="TreeGrafter"/>
</dbReference>
<evidence type="ECO:0000256" key="10">
    <source>
        <dbReference type="ARBA" id="ARBA00023273"/>
    </source>
</evidence>
<dbReference type="InterPro" id="IPR011009">
    <property type="entry name" value="Kinase-like_dom_sf"/>
</dbReference>
<dbReference type="FunFam" id="3.30.310.80:FF:000001">
    <property type="entry name" value="Non-specific serine/threonine protein kinase"/>
    <property type="match status" value="1"/>
</dbReference>
<feature type="compositionally biased region" description="Polar residues" evidence="14">
    <location>
        <begin position="442"/>
        <end position="469"/>
    </location>
</feature>
<evidence type="ECO:0000256" key="3">
    <source>
        <dbReference type="ARBA" id="ARBA00012513"/>
    </source>
</evidence>
<keyword evidence="10" id="KW-0966">Cell projection</keyword>
<dbReference type="Proteomes" id="UP000233040">
    <property type="component" value="Unassembled WGS sequence"/>
</dbReference>
<dbReference type="GO" id="GO:0106310">
    <property type="term" value="F:protein serine kinase activity"/>
    <property type="evidence" value="ECO:0007669"/>
    <property type="project" value="RHEA"/>
</dbReference>
<dbReference type="EC" id="2.7.11.1" evidence="3"/>
<comment type="catalytic activity">
    <reaction evidence="11">
        <text>L-threonyl-[protein] + ATP = O-phospho-L-threonyl-[protein] + ADP + H(+)</text>
        <dbReference type="Rhea" id="RHEA:46608"/>
        <dbReference type="Rhea" id="RHEA-COMP:11060"/>
        <dbReference type="Rhea" id="RHEA-COMP:11605"/>
        <dbReference type="ChEBI" id="CHEBI:15378"/>
        <dbReference type="ChEBI" id="CHEBI:30013"/>
        <dbReference type="ChEBI" id="CHEBI:30616"/>
        <dbReference type="ChEBI" id="CHEBI:61977"/>
        <dbReference type="ChEBI" id="CHEBI:456216"/>
        <dbReference type="EC" id="2.7.11.1"/>
    </reaction>
</comment>
<dbReference type="GO" id="GO:0050321">
    <property type="term" value="F:tau-protein kinase activity"/>
    <property type="evidence" value="ECO:0007669"/>
    <property type="project" value="TreeGrafter"/>
</dbReference>
<evidence type="ECO:0000256" key="6">
    <source>
        <dbReference type="ARBA" id="ARBA00022679"/>
    </source>
</evidence>
<accession>A0A2K5QYW1</accession>
<comment type="subcellular location">
    <subcellularLocation>
        <location evidence="1">Cell projection</location>
    </subcellularLocation>
</comment>
<dbReference type="Gene3D" id="3.30.310.80">
    <property type="entry name" value="Kinase associated domain 1, KA1"/>
    <property type="match status" value="1"/>
</dbReference>
<dbReference type="FunFam" id="3.30.200.20:FF:000003">
    <property type="entry name" value="Non-specific serine/threonine protein kinase"/>
    <property type="match status" value="1"/>
</dbReference>
<dbReference type="InterPro" id="IPR015940">
    <property type="entry name" value="UBA"/>
</dbReference>
<feature type="compositionally biased region" description="Polar residues" evidence="14">
    <location>
        <begin position="411"/>
        <end position="434"/>
    </location>
</feature>
<feature type="domain" description="KA1" evidence="17">
    <location>
        <begin position="610"/>
        <end position="659"/>
    </location>
</feature>